<accession>C7N250</accession>
<sequence length="39" mass="4791">MKPQVIKPWSEVFRRRRNRVDRVEDEHPTLVDDEHTTMS</sequence>
<reference evidence="2 3" key="1">
    <citation type="journal article" date="2009" name="Stand. Genomic Sci.">
        <title>Complete genome sequence of Slackia heliotrinireducens type strain (RHS 1).</title>
        <authorList>
            <person name="Pukall R."/>
            <person name="Lapidus A."/>
            <person name="Nolan M."/>
            <person name="Copeland A."/>
            <person name="Glavina Del Rio T."/>
            <person name="Lucas S."/>
            <person name="Chen F."/>
            <person name="Tice H."/>
            <person name="Cheng J.F."/>
            <person name="Chertkov O."/>
            <person name="Bruce D."/>
            <person name="Goodwin L."/>
            <person name="Kuske C."/>
            <person name="Brettin T."/>
            <person name="Detter J.C."/>
            <person name="Han C."/>
            <person name="Pitluck S."/>
            <person name="Pati A."/>
            <person name="Mavrommatis K."/>
            <person name="Ivanova N."/>
            <person name="Ovchinnikova G."/>
            <person name="Chen A."/>
            <person name="Palaniappan K."/>
            <person name="Schneider S."/>
            <person name="Rohde M."/>
            <person name="Chain P."/>
            <person name="D'haeseleer P."/>
            <person name="Goker M."/>
            <person name="Bristow J."/>
            <person name="Eisen J.A."/>
            <person name="Markowitz V."/>
            <person name="Kyrpides N.C."/>
            <person name="Klenk H.P."/>
            <person name="Hugenholtz P."/>
        </authorList>
    </citation>
    <scope>NUCLEOTIDE SEQUENCE [LARGE SCALE GENOMIC DNA]</scope>
    <source>
        <strain evidence="3">ATCC 29202 / DSM 20476 / NCTC 11029 / RHS 1</strain>
    </source>
</reference>
<dbReference type="EMBL" id="CP001684">
    <property type="protein sequence ID" value="ACV21356.1"/>
    <property type="molecule type" value="Genomic_DNA"/>
</dbReference>
<name>C7N250_SLAHD</name>
<protein>
    <submittedName>
        <fullName evidence="2">Uncharacterized protein</fullName>
    </submittedName>
</protein>
<dbReference type="HOGENOM" id="CLU_3317105_0_0_11"/>
<dbReference type="AlphaFoldDB" id="C7N250"/>
<evidence type="ECO:0000256" key="1">
    <source>
        <dbReference type="SAM" id="MobiDB-lite"/>
    </source>
</evidence>
<proteinExistence type="predicted"/>
<keyword evidence="3" id="KW-1185">Reference proteome</keyword>
<feature type="region of interest" description="Disordered" evidence="1">
    <location>
        <begin position="20"/>
        <end position="39"/>
    </location>
</feature>
<evidence type="ECO:0000313" key="2">
    <source>
        <dbReference type="EMBL" id="ACV21356.1"/>
    </source>
</evidence>
<dbReference type="KEGG" id="shi:Shel_02880"/>
<dbReference type="Proteomes" id="UP000002026">
    <property type="component" value="Chromosome"/>
</dbReference>
<evidence type="ECO:0000313" key="3">
    <source>
        <dbReference type="Proteomes" id="UP000002026"/>
    </source>
</evidence>
<dbReference type="STRING" id="471855.Shel_02880"/>
<organism evidence="2 3">
    <name type="scientific">Slackia heliotrinireducens (strain ATCC 29202 / DSM 20476 / NCTC 11029 / RHS 1)</name>
    <name type="common">Peptococcus heliotrinreducens</name>
    <dbReference type="NCBI Taxonomy" id="471855"/>
    <lineage>
        <taxon>Bacteria</taxon>
        <taxon>Bacillati</taxon>
        <taxon>Actinomycetota</taxon>
        <taxon>Coriobacteriia</taxon>
        <taxon>Eggerthellales</taxon>
        <taxon>Eggerthellaceae</taxon>
        <taxon>Slackia</taxon>
    </lineage>
</organism>
<gene>
    <name evidence="2" type="ordered locus">Shel_02880</name>
</gene>